<protein>
    <submittedName>
        <fullName evidence="1">Uncharacterized protein</fullName>
    </submittedName>
</protein>
<keyword evidence="2" id="KW-1185">Reference proteome</keyword>
<evidence type="ECO:0000313" key="1">
    <source>
        <dbReference type="EMBL" id="OON82400.1"/>
    </source>
</evidence>
<comment type="caution">
    <text evidence="1">The sequence shown here is derived from an EMBL/GenBank/DDBJ whole genome shotgun (WGS) entry which is preliminary data.</text>
</comment>
<dbReference type="OrthoDB" id="4255520at2"/>
<gene>
    <name evidence="1" type="ORF">B1H18_02915</name>
</gene>
<dbReference type="AlphaFoldDB" id="A0A1V4AEF0"/>
<name>A0A1V4AEF0_9ACTN</name>
<evidence type="ECO:0000313" key="2">
    <source>
        <dbReference type="Proteomes" id="UP000190539"/>
    </source>
</evidence>
<dbReference type="Proteomes" id="UP000190539">
    <property type="component" value="Unassembled WGS sequence"/>
</dbReference>
<reference evidence="1 2" key="1">
    <citation type="submission" date="2017-02" db="EMBL/GenBank/DDBJ databases">
        <title>Draft Genome Sequence of Streptomyces tsukubaensis F601, a Producer of the immunosuppressant tacrolimus FK506.</title>
        <authorList>
            <person name="Zong G."/>
            <person name="Zhong C."/>
            <person name="Fu J."/>
            <person name="Qin R."/>
            <person name="Cao G."/>
        </authorList>
    </citation>
    <scope>NUCLEOTIDE SEQUENCE [LARGE SCALE GENOMIC DNA]</scope>
    <source>
        <strain evidence="1 2">F601</strain>
    </source>
</reference>
<organism evidence="1 2">
    <name type="scientific">Streptomyces tsukubensis</name>
    <dbReference type="NCBI Taxonomy" id="83656"/>
    <lineage>
        <taxon>Bacteria</taxon>
        <taxon>Bacillati</taxon>
        <taxon>Actinomycetota</taxon>
        <taxon>Actinomycetes</taxon>
        <taxon>Kitasatosporales</taxon>
        <taxon>Streptomycetaceae</taxon>
        <taxon>Streptomyces</taxon>
    </lineage>
</organism>
<dbReference type="EMBL" id="MVFC01000002">
    <property type="protein sequence ID" value="OON82400.1"/>
    <property type="molecule type" value="Genomic_DNA"/>
</dbReference>
<accession>A0A1V4AEF0</accession>
<proteinExistence type="predicted"/>
<sequence>MSTRPIIVYPPSPTSGRQVRIGGENTGLAHGPRDIAVLLGRAGRWRIDETDGAASGLIDWPGGDPDV</sequence>